<evidence type="ECO:0000313" key="1">
    <source>
        <dbReference type="EMBL" id="EYB90497.1"/>
    </source>
</evidence>
<dbReference type="Proteomes" id="UP000024635">
    <property type="component" value="Unassembled WGS sequence"/>
</dbReference>
<organism evidence="1 2">
    <name type="scientific">Ancylostoma ceylanicum</name>
    <dbReference type="NCBI Taxonomy" id="53326"/>
    <lineage>
        <taxon>Eukaryota</taxon>
        <taxon>Metazoa</taxon>
        <taxon>Ecdysozoa</taxon>
        <taxon>Nematoda</taxon>
        <taxon>Chromadorea</taxon>
        <taxon>Rhabditida</taxon>
        <taxon>Rhabditina</taxon>
        <taxon>Rhabditomorpha</taxon>
        <taxon>Strongyloidea</taxon>
        <taxon>Ancylostomatidae</taxon>
        <taxon>Ancylostomatinae</taxon>
        <taxon>Ancylostoma</taxon>
    </lineage>
</organism>
<dbReference type="AlphaFoldDB" id="A0A016SJF5"/>
<comment type="caution">
    <text evidence="1">The sequence shown here is derived from an EMBL/GenBank/DDBJ whole genome shotgun (WGS) entry which is preliminary data.</text>
</comment>
<dbReference type="EMBL" id="JARK01001555">
    <property type="protein sequence ID" value="EYB90497.1"/>
    <property type="molecule type" value="Genomic_DNA"/>
</dbReference>
<sequence>MSFHLNIFNLNSLEGDWRDIHNETQFFSRGYIGGDTVIVWSGFCPKGRLDIAFILTCVTASDYSEVFRVQLLLLFFQNQEFCSFSSRATRPSTTVVRRCGMFVDNTVTVMASLTCQGSCSDRGR</sequence>
<proteinExistence type="predicted"/>
<accession>A0A016SJF5</accession>
<name>A0A016SJF5_9BILA</name>
<gene>
    <name evidence="1" type="primary">Acey_s0219.g2467</name>
    <name evidence="1" type="ORF">Y032_0219g2467</name>
</gene>
<dbReference type="OrthoDB" id="8060176at2759"/>
<reference evidence="2" key="1">
    <citation type="journal article" date="2015" name="Nat. Genet.">
        <title>The genome and transcriptome of the zoonotic hookworm Ancylostoma ceylanicum identify infection-specific gene families.</title>
        <authorList>
            <person name="Schwarz E.M."/>
            <person name="Hu Y."/>
            <person name="Antoshechkin I."/>
            <person name="Miller M.M."/>
            <person name="Sternberg P.W."/>
            <person name="Aroian R.V."/>
        </authorList>
    </citation>
    <scope>NUCLEOTIDE SEQUENCE</scope>
    <source>
        <strain evidence="2">HY135</strain>
    </source>
</reference>
<protein>
    <submittedName>
        <fullName evidence="1">Uncharacterized protein</fullName>
    </submittedName>
</protein>
<keyword evidence="2" id="KW-1185">Reference proteome</keyword>
<evidence type="ECO:0000313" key="2">
    <source>
        <dbReference type="Proteomes" id="UP000024635"/>
    </source>
</evidence>